<name>A0A1R3L454_9ROSI</name>
<proteinExistence type="predicted"/>
<dbReference type="EMBL" id="AWUE01002157">
    <property type="protein sequence ID" value="OMP14079.1"/>
    <property type="molecule type" value="Genomic_DNA"/>
</dbReference>
<keyword evidence="1" id="KW-0812">Transmembrane</keyword>
<gene>
    <name evidence="2" type="ORF">COLO4_00330</name>
</gene>
<protein>
    <submittedName>
        <fullName evidence="2">Uncharacterized protein</fullName>
    </submittedName>
</protein>
<dbReference type="Proteomes" id="UP000187203">
    <property type="component" value="Unassembled WGS sequence"/>
</dbReference>
<keyword evidence="3" id="KW-1185">Reference proteome</keyword>
<dbReference type="AlphaFoldDB" id="A0A1R3L454"/>
<sequence length="69" mass="7716">MFSVILVDAIRIVPFLFMSASRIQVIMSAIVSLPMVMGHYRSLALRAEVVKKGSRQAIGDRWLAKCHEA</sequence>
<comment type="caution">
    <text evidence="2">The sequence shown here is derived from an EMBL/GenBank/DDBJ whole genome shotgun (WGS) entry which is preliminary data.</text>
</comment>
<organism evidence="2 3">
    <name type="scientific">Corchorus olitorius</name>
    <dbReference type="NCBI Taxonomy" id="93759"/>
    <lineage>
        <taxon>Eukaryota</taxon>
        <taxon>Viridiplantae</taxon>
        <taxon>Streptophyta</taxon>
        <taxon>Embryophyta</taxon>
        <taxon>Tracheophyta</taxon>
        <taxon>Spermatophyta</taxon>
        <taxon>Magnoliopsida</taxon>
        <taxon>eudicotyledons</taxon>
        <taxon>Gunneridae</taxon>
        <taxon>Pentapetalae</taxon>
        <taxon>rosids</taxon>
        <taxon>malvids</taxon>
        <taxon>Malvales</taxon>
        <taxon>Malvaceae</taxon>
        <taxon>Grewioideae</taxon>
        <taxon>Apeibeae</taxon>
        <taxon>Corchorus</taxon>
    </lineage>
</organism>
<keyword evidence="1" id="KW-1133">Transmembrane helix</keyword>
<reference evidence="3" key="1">
    <citation type="submission" date="2013-09" db="EMBL/GenBank/DDBJ databases">
        <title>Corchorus olitorius genome sequencing.</title>
        <authorList>
            <person name="Alam M."/>
            <person name="Haque M.S."/>
            <person name="Islam M.S."/>
            <person name="Emdad E.M."/>
            <person name="Islam M.M."/>
            <person name="Ahmed B."/>
            <person name="Halim A."/>
            <person name="Hossen Q.M.M."/>
            <person name="Hossain M.Z."/>
            <person name="Ahmed R."/>
            <person name="Khan M.M."/>
            <person name="Islam R."/>
            <person name="Rashid M.M."/>
            <person name="Khan S.A."/>
            <person name="Rahman M.S."/>
            <person name="Alam M."/>
            <person name="Yahiya A.S."/>
            <person name="Khan M.S."/>
            <person name="Azam M.S."/>
            <person name="Haque T."/>
            <person name="Lashkar M.Z.H."/>
            <person name="Akhand A.I."/>
            <person name="Morshed G."/>
            <person name="Roy S."/>
            <person name="Uddin K.S."/>
            <person name="Rabeya T."/>
            <person name="Hossain A.S."/>
            <person name="Chowdhury A."/>
            <person name="Snigdha A.R."/>
            <person name="Mortoza M.S."/>
            <person name="Matin S.A."/>
            <person name="Hoque S.M.E."/>
            <person name="Islam M.K."/>
            <person name="Roy D.K."/>
            <person name="Haider R."/>
            <person name="Moosa M.M."/>
            <person name="Elias S.M."/>
            <person name="Hasan A.M."/>
            <person name="Jahan S."/>
            <person name="Shafiuddin M."/>
            <person name="Mahmood N."/>
            <person name="Shommy N.S."/>
        </authorList>
    </citation>
    <scope>NUCLEOTIDE SEQUENCE [LARGE SCALE GENOMIC DNA]</scope>
    <source>
        <strain evidence="3">cv. O-4</strain>
    </source>
</reference>
<evidence type="ECO:0000256" key="1">
    <source>
        <dbReference type="SAM" id="Phobius"/>
    </source>
</evidence>
<evidence type="ECO:0000313" key="2">
    <source>
        <dbReference type="EMBL" id="OMP14079.1"/>
    </source>
</evidence>
<keyword evidence="1" id="KW-0472">Membrane</keyword>
<evidence type="ECO:0000313" key="3">
    <source>
        <dbReference type="Proteomes" id="UP000187203"/>
    </source>
</evidence>
<accession>A0A1R3L454</accession>
<feature type="transmembrane region" description="Helical" evidence="1">
    <location>
        <begin position="12"/>
        <end position="36"/>
    </location>
</feature>